<keyword evidence="1" id="KW-0472">Membrane</keyword>
<protein>
    <submittedName>
        <fullName evidence="2">Uncharacterized protein</fullName>
    </submittedName>
</protein>
<keyword evidence="3" id="KW-1185">Reference proteome</keyword>
<organism evidence="2 3">
    <name type="scientific">Marinibactrum halimedae</name>
    <dbReference type="NCBI Taxonomy" id="1444977"/>
    <lineage>
        <taxon>Bacteria</taxon>
        <taxon>Pseudomonadati</taxon>
        <taxon>Pseudomonadota</taxon>
        <taxon>Gammaproteobacteria</taxon>
        <taxon>Cellvibrionales</taxon>
        <taxon>Cellvibrionaceae</taxon>
        <taxon>Marinibactrum</taxon>
    </lineage>
</organism>
<proteinExistence type="predicted"/>
<dbReference type="EMBL" id="BSPD01000028">
    <property type="protein sequence ID" value="GLS25280.1"/>
    <property type="molecule type" value="Genomic_DNA"/>
</dbReference>
<evidence type="ECO:0000256" key="1">
    <source>
        <dbReference type="SAM" id="Phobius"/>
    </source>
</evidence>
<evidence type="ECO:0000313" key="3">
    <source>
        <dbReference type="Proteomes" id="UP001156870"/>
    </source>
</evidence>
<dbReference type="Proteomes" id="UP001156870">
    <property type="component" value="Unassembled WGS sequence"/>
</dbReference>
<sequence length="104" mass="11793">MPTESLALLANNILFLDSLCLDTGSIAHEVRNIILNIMTMEIDLREYAFLHPLTKNIFGDSFKVTITPPSIFIFIITIYVVHPYKGQYAMLLETTSREQSIADD</sequence>
<name>A0AA37WLQ1_9GAMM</name>
<dbReference type="AlphaFoldDB" id="A0AA37WLQ1"/>
<feature type="transmembrane region" description="Helical" evidence="1">
    <location>
        <begin position="62"/>
        <end position="81"/>
    </location>
</feature>
<gene>
    <name evidence="2" type="ORF">GCM10007877_09940</name>
</gene>
<accession>A0AA37WLQ1</accession>
<reference evidence="2 3" key="1">
    <citation type="journal article" date="2014" name="Int. J. Syst. Evol. Microbiol.">
        <title>Complete genome sequence of Corynebacterium casei LMG S-19264T (=DSM 44701T), isolated from a smear-ripened cheese.</title>
        <authorList>
            <consortium name="US DOE Joint Genome Institute (JGI-PGF)"/>
            <person name="Walter F."/>
            <person name="Albersmeier A."/>
            <person name="Kalinowski J."/>
            <person name="Ruckert C."/>
        </authorList>
    </citation>
    <scope>NUCLEOTIDE SEQUENCE [LARGE SCALE GENOMIC DNA]</scope>
    <source>
        <strain evidence="2 3">NBRC 110095</strain>
    </source>
</reference>
<evidence type="ECO:0000313" key="2">
    <source>
        <dbReference type="EMBL" id="GLS25280.1"/>
    </source>
</evidence>
<comment type="caution">
    <text evidence="2">The sequence shown here is derived from an EMBL/GenBank/DDBJ whole genome shotgun (WGS) entry which is preliminary data.</text>
</comment>
<keyword evidence="1" id="KW-1133">Transmembrane helix</keyword>
<keyword evidence="1" id="KW-0812">Transmembrane</keyword>